<dbReference type="InterPro" id="IPR003439">
    <property type="entry name" value="ABC_transporter-like_ATP-bd"/>
</dbReference>
<evidence type="ECO:0000313" key="11">
    <source>
        <dbReference type="Proteomes" id="UP001221217"/>
    </source>
</evidence>
<evidence type="ECO:0000256" key="2">
    <source>
        <dbReference type="ARBA" id="ARBA00005417"/>
    </source>
</evidence>
<dbReference type="Gene3D" id="3.40.50.300">
    <property type="entry name" value="P-loop containing nucleotide triphosphate hydrolases"/>
    <property type="match status" value="1"/>
</dbReference>
<dbReference type="Proteomes" id="UP001221217">
    <property type="component" value="Unassembled WGS sequence"/>
</dbReference>
<evidence type="ECO:0000259" key="9">
    <source>
        <dbReference type="PROSITE" id="PS50893"/>
    </source>
</evidence>
<dbReference type="PANTHER" id="PTHR43553:SF24">
    <property type="entry name" value="ENERGY-COUPLING FACTOR TRANSPORTER ATP-BINDING PROTEIN ECFA1"/>
    <property type="match status" value="1"/>
</dbReference>
<keyword evidence="4" id="KW-1003">Cell membrane</keyword>
<proteinExistence type="inferred from homology"/>
<dbReference type="InterPro" id="IPR015856">
    <property type="entry name" value="ABC_transpr_CbiO/EcfA_su"/>
</dbReference>
<keyword evidence="8" id="KW-0472">Membrane</keyword>
<dbReference type="AlphaFoldDB" id="A0AAJ1IDN2"/>
<comment type="similarity">
    <text evidence="2">Belongs to the ABC transporter superfamily.</text>
</comment>
<evidence type="ECO:0000256" key="4">
    <source>
        <dbReference type="ARBA" id="ARBA00022475"/>
    </source>
</evidence>
<evidence type="ECO:0000256" key="1">
    <source>
        <dbReference type="ARBA" id="ARBA00004236"/>
    </source>
</evidence>
<dbReference type="GO" id="GO:0042626">
    <property type="term" value="F:ATPase-coupled transmembrane transporter activity"/>
    <property type="evidence" value="ECO:0007669"/>
    <property type="project" value="TreeGrafter"/>
</dbReference>
<feature type="domain" description="ABC transporter" evidence="9">
    <location>
        <begin position="11"/>
        <end position="243"/>
    </location>
</feature>
<gene>
    <name evidence="10" type="ORF">PQJ61_11235</name>
</gene>
<dbReference type="PROSITE" id="PS00211">
    <property type="entry name" value="ABC_TRANSPORTER_1"/>
    <property type="match status" value="1"/>
</dbReference>
<dbReference type="PROSITE" id="PS50893">
    <property type="entry name" value="ABC_TRANSPORTER_2"/>
    <property type="match status" value="1"/>
</dbReference>
<dbReference type="PANTHER" id="PTHR43553">
    <property type="entry name" value="HEAVY METAL TRANSPORTER"/>
    <property type="match status" value="1"/>
</dbReference>
<dbReference type="CDD" id="cd03225">
    <property type="entry name" value="ABC_cobalt_CbiO_domain1"/>
    <property type="match status" value="1"/>
</dbReference>
<dbReference type="GO" id="GO:0016887">
    <property type="term" value="F:ATP hydrolysis activity"/>
    <property type="evidence" value="ECO:0007669"/>
    <property type="project" value="InterPro"/>
</dbReference>
<evidence type="ECO:0000256" key="3">
    <source>
        <dbReference type="ARBA" id="ARBA00022448"/>
    </source>
</evidence>
<dbReference type="Pfam" id="PF00005">
    <property type="entry name" value="ABC_tran"/>
    <property type="match status" value="1"/>
</dbReference>
<dbReference type="EMBL" id="JAQQAL010000024">
    <property type="protein sequence ID" value="MDC7227324.1"/>
    <property type="molecule type" value="Genomic_DNA"/>
</dbReference>
<keyword evidence="7" id="KW-1278">Translocase</keyword>
<comment type="subcellular location">
    <subcellularLocation>
        <location evidence="1">Cell membrane</location>
    </subcellularLocation>
</comment>
<evidence type="ECO:0000313" key="10">
    <source>
        <dbReference type="EMBL" id="MDC7227324.1"/>
    </source>
</evidence>
<organism evidence="10 11">
    <name type="scientific">Candidatus Thalassospirochaeta sargassi</name>
    <dbReference type="NCBI Taxonomy" id="3119039"/>
    <lineage>
        <taxon>Bacteria</taxon>
        <taxon>Pseudomonadati</taxon>
        <taxon>Spirochaetota</taxon>
        <taxon>Spirochaetia</taxon>
        <taxon>Spirochaetales</taxon>
        <taxon>Spirochaetaceae</taxon>
        <taxon>Candidatus Thalassospirochaeta</taxon>
    </lineage>
</organism>
<dbReference type="InterPro" id="IPR050095">
    <property type="entry name" value="ECF_ABC_transporter_ATP-bd"/>
</dbReference>
<comment type="caution">
    <text evidence="10">The sequence shown here is derived from an EMBL/GenBank/DDBJ whole genome shotgun (WGS) entry which is preliminary data.</text>
</comment>
<accession>A0AAJ1IDN2</accession>
<dbReference type="InterPro" id="IPR027417">
    <property type="entry name" value="P-loop_NTPase"/>
</dbReference>
<dbReference type="FunFam" id="3.40.50.300:FF:000224">
    <property type="entry name" value="Energy-coupling factor transporter ATP-binding protein EcfA"/>
    <property type="match status" value="1"/>
</dbReference>
<keyword evidence="5" id="KW-0547">Nucleotide-binding</keyword>
<keyword evidence="3" id="KW-0813">Transport</keyword>
<dbReference type="GO" id="GO:0043190">
    <property type="term" value="C:ATP-binding cassette (ABC) transporter complex"/>
    <property type="evidence" value="ECO:0007669"/>
    <property type="project" value="TreeGrafter"/>
</dbReference>
<protein>
    <submittedName>
        <fullName evidence="10">ABC transporter ATP-binding protein</fullName>
    </submittedName>
</protein>
<evidence type="ECO:0000256" key="8">
    <source>
        <dbReference type="ARBA" id="ARBA00023136"/>
    </source>
</evidence>
<dbReference type="InterPro" id="IPR017871">
    <property type="entry name" value="ABC_transporter-like_CS"/>
</dbReference>
<sequence length="256" mass="27464">MNSRKDSQPLIRISGLSHRFPDGRLALNSINLDIEADSFTVICGENGSGKTVLMRHLNGILEPSAGEISVSGISVRKDPGNACRKIGFVFQNSDTQFVAQTVRDDIAFGPENLGLDSECISARVSSVASDLDIVTILEKSPHRLSGGEKKKAAIAGVLAMEPALIVFDEPFAGLDYRGVRMLIEKILKLRKAGKAVIVISHDLEKILAHADTLVVMADGRITGCGAPVDMLETAAAYGMRIPAGVKVESMSWYLDT</sequence>
<keyword evidence="6 10" id="KW-0067">ATP-binding</keyword>
<evidence type="ECO:0000256" key="5">
    <source>
        <dbReference type="ARBA" id="ARBA00022741"/>
    </source>
</evidence>
<dbReference type="SMART" id="SM00382">
    <property type="entry name" value="AAA"/>
    <property type="match status" value="1"/>
</dbReference>
<evidence type="ECO:0000256" key="7">
    <source>
        <dbReference type="ARBA" id="ARBA00022967"/>
    </source>
</evidence>
<name>A0AAJ1IDN2_9SPIO</name>
<dbReference type="GO" id="GO:0005524">
    <property type="term" value="F:ATP binding"/>
    <property type="evidence" value="ECO:0007669"/>
    <property type="project" value="UniProtKB-KW"/>
</dbReference>
<dbReference type="InterPro" id="IPR003593">
    <property type="entry name" value="AAA+_ATPase"/>
</dbReference>
<evidence type="ECO:0000256" key="6">
    <source>
        <dbReference type="ARBA" id="ARBA00022840"/>
    </source>
</evidence>
<dbReference type="SUPFAM" id="SSF52540">
    <property type="entry name" value="P-loop containing nucleoside triphosphate hydrolases"/>
    <property type="match status" value="1"/>
</dbReference>
<reference evidence="10 11" key="1">
    <citation type="submission" date="2022-12" db="EMBL/GenBank/DDBJ databases">
        <title>Metagenome assembled genome from gulf of manar.</title>
        <authorList>
            <person name="Kohli P."/>
            <person name="Pk S."/>
            <person name="Venkata Ramana C."/>
            <person name="Sasikala C."/>
        </authorList>
    </citation>
    <scope>NUCLEOTIDE SEQUENCE [LARGE SCALE GENOMIC DNA]</scope>
    <source>
        <strain evidence="10">JB008</strain>
    </source>
</reference>